<accession>A0ABP7BVR2</accession>
<dbReference type="InterPro" id="IPR006311">
    <property type="entry name" value="TAT_signal"/>
</dbReference>
<dbReference type="PANTHER" id="PTHR43649:SF31">
    <property type="entry name" value="SN-GLYCEROL-3-PHOSPHATE-BINDING PERIPLASMIC PROTEIN UGPB"/>
    <property type="match status" value="1"/>
</dbReference>
<gene>
    <name evidence="5" type="ORF">GCM10022224_039160</name>
</gene>
<keyword evidence="6" id="KW-1185">Reference proteome</keyword>
<sequence length="532" mass="56904">MSDARHSRRQFLQLTGSTALLAASGGLLTACGSSSPPASPQGSTRKAVLPAYLPSTVVKPDVPATADGVLAAYHSYPANPVTAFTGKPGEGLGEVKVLTNMFDPVPPGADANRYWQELNTRLGATLNITMAPAADYVSKLSTVIASGDLPDVLMLSASLANRSQILTRLCADLSELLSGDAVKNYPFLAGIPRDSWLATAYQGGVYAIPVPRAIVGTIMFARSDLIAERSLNGEPKSYDDFLALAKGLSDPAKNRWAFGGPKGVITFVGTMLGVPNTWRVEGGRFTSEHETQERKEAIAKTAELVKAGVFHPDAVGGKLNLRDLFGNGTVALNADGYAAWDILADTYKVDVGAIVSPGPARAGQAHFAITAFKKTDRDRLAKLLRVCDWLSAPLGTSEYMFRKFGVEGEHYTMKDGAPQPTSLGDAEVKLPLEYVADSPHVLGPGPRERVDAQRAYQERVVPSIVRNPAAALYSETAVNKGGTLIKIIDQAELDIVSGRKPVSHWDEVVKQWRAQGGDQMRREYETALAQGD</sequence>
<dbReference type="EMBL" id="BAAAZP010000075">
    <property type="protein sequence ID" value="GAA3671101.1"/>
    <property type="molecule type" value="Genomic_DNA"/>
</dbReference>
<dbReference type="InterPro" id="IPR050490">
    <property type="entry name" value="Bact_solute-bd_prot1"/>
</dbReference>
<dbReference type="Pfam" id="PF13416">
    <property type="entry name" value="SBP_bac_8"/>
    <property type="match status" value="1"/>
</dbReference>
<evidence type="ECO:0000313" key="5">
    <source>
        <dbReference type="EMBL" id="GAA3671101.1"/>
    </source>
</evidence>
<comment type="caution">
    <text evidence="5">The sequence shown here is derived from an EMBL/GenBank/DDBJ whole genome shotgun (WGS) entry which is preliminary data.</text>
</comment>
<dbReference type="PANTHER" id="PTHR43649">
    <property type="entry name" value="ARABINOSE-BINDING PROTEIN-RELATED"/>
    <property type="match status" value="1"/>
</dbReference>
<comment type="similarity">
    <text evidence="2">Belongs to the bacterial solute-binding protein 1 family.</text>
</comment>
<name>A0ABP7BVR2_9ACTN</name>
<keyword evidence="4" id="KW-0732">Signal</keyword>
<dbReference type="InterPro" id="IPR006059">
    <property type="entry name" value="SBP"/>
</dbReference>
<dbReference type="SUPFAM" id="SSF53850">
    <property type="entry name" value="Periplasmic binding protein-like II"/>
    <property type="match status" value="1"/>
</dbReference>
<dbReference type="PROSITE" id="PS51318">
    <property type="entry name" value="TAT"/>
    <property type="match status" value="1"/>
</dbReference>
<evidence type="ECO:0000256" key="3">
    <source>
        <dbReference type="ARBA" id="ARBA00022448"/>
    </source>
</evidence>
<dbReference type="Gene3D" id="3.40.190.10">
    <property type="entry name" value="Periplasmic binding protein-like II"/>
    <property type="match status" value="2"/>
</dbReference>
<evidence type="ECO:0000313" key="6">
    <source>
        <dbReference type="Proteomes" id="UP001500902"/>
    </source>
</evidence>
<dbReference type="Proteomes" id="UP001500902">
    <property type="component" value="Unassembled WGS sequence"/>
</dbReference>
<dbReference type="PROSITE" id="PS51257">
    <property type="entry name" value="PROKAR_LIPOPROTEIN"/>
    <property type="match status" value="1"/>
</dbReference>
<evidence type="ECO:0000256" key="1">
    <source>
        <dbReference type="ARBA" id="ARBA00004196"/>
    </source>
</evidence>
<proteinExistence type="inferred from homology"/>
<protein>
    <submittedName>
        <fullName evidence="5">Extracellular solute-binding protein</fullName>
    </submittedName>
</protein>
<comment type="subcellular location">
    <subcellularLocation>
        <location evidence="1">Cell envelope</location>
    </subcellularLocation>
</comment>
<reference evidence="6" key="1">
    <citation type="journal article" date="2019" name="Int. J. Syst. Evol. Microbiol.">
        <title>The Global Catalogue of Microorganisms (GCM) 10K type strain sequencing project: providing services to taxonomists for standard genome sequencing and annotation.</title>
        <authorList>
            <consortium name="The Broad Institute Genomics Platform"/>
            <consortium name="The Broad Institute Genome Sequencing Center for Infectious Disease"/>
            <person name="Wu L."/>
            <person name="Ma J."/>
        </authorList>
    </citation>
    <scope>NUCLEOTIDE SEQUENCE [LARGE SCALE GENOMIC DNA]</scope>
    <source>
        <strain evidence="6">JCM 16904</strain>
    </source>
</reference>
<evidence type="ECO:0000256" key="2">
    <source>
        <dbReference type="ARBA" id="ARBA00008520"/>
    </source>
</evidence>
<keyword evidence="3" id="KW-0813">Transport</keyword>
<organism evidence="5 6">
    <name type="scientific">Nonomuraea antimicrobica</name>
    <dbReference type="NCBI Taxonomy" id="561173"/>
    <lineage>
        <taxon>Bacteria</taxon>
        <taxon>Bacillati</taxon>
        <taxon>Actinomycetota</taxon>
        <taxon>Actinomycetes</taxon>
        <taxon>Streptosporangiales</taxon>
        <taxon>Streptosporangiaceae</taxon>
        <taxon>Nonomuraea</taxon>
    </lineage>
</organism>
<dbReference type="RefSeq" id="WP_344879492.1">
    <property type="nucleotide sequence ID" value="NZ_BAAAZP010000075.1"/>
</dbReference>
<evidence type="ECO:0000256" key="4">
    <source>
        <dbReference type="ARBA" id="ARBA00022729"/>
    </source>
</evidence>